<keyword evidence="1" id="KW-0378">Hydrolase</keyword>
<dbReference type="PANTHER" id="PTHR43434:SF16">
    <property type="entry name" value="BLL8046 PROTEIN"/>
    <property type="match status" value="1"/>
</dbReference>
<dbReference type="InterPro" id="IPR023214">
    <property type="entry name" value="HAD_sf"/>
</dbReference>
<sequence length="220" mass="23381">MKHDTVILDLDGTLVDSVYQHVLAWQQAFRDVGLRVRAVDLHAAIGMGGDKLVAHVAGDSAEWAVGDQVREAHDQHFRAFLPTLDEIDGASELLERLSSSHRLVLASSGEEEVTQELLTHISGAHHLSEIVSGSDVQASKPSPDLLLAAAQRVGAERPIVIGDAVWDARAAQAAGFPCIGLRTGGICADTLSEAGAEWVYDGPRDLVSSLRRSPLASAGQ</sequence>
<accession>A0A7Y9RXJ2</accession>
<dbReference type="Gene3D" id="1.10.150.240">
    <property type="entry name" value="Putative phosphatase, domain 2"/>
    <property type="match status" value="1"/>
</dbReference>
<dbReference type="InterPro" id="IPR036412">
    <property type="entry name" value="HAD-like_sf"/>
</dbReference>
<dbReference type="SFLD" id="SFLDS00003">
    <property type="entry name" value="Haloacid_Dehalogenase"/>
    <property type="match status" value="1"/>
</dbReference>
<name>A0A7Y9RXJ2_9ACTN</name>
<dbReference type="SFLD" id="SFLDG01135">
    <property type="entry name" value="C1.5.6:_HAD__Beta-PGM__Phospha"/>
    <property type="match status" value="1"/>
</dbReference>
<dbReference type="EC" id="3.1.3.18" evidence="1"/>
<dbReference type="Pfam" id="PF13419">
    <property type="entry name" value="HAD_2"/>
    <property type="match status" value="1"/>
</dbReference>
<dbReference type="InterPro" id="IPR041492">
    <property type="entry name" value="HAD_2"/>
</dbReference>
<keyword evidence="2" id="KW-1185">Reference proteome</keyword>
<dbReference type="InterPro" id="IPR006439">
    <property type="entry name" value="HAD-SF_hydro_IA"/>
</dbReference>
<dbReference type="RefSeq" id="WP_179500546.1">
    <property type="nucleotide sequence ID" value="NZ_JACCAA010000001.1"/>
</dbReference>
<reference evidence="1 2" key="1">
    <citation type="submission" date="2020-07" db="EMBL/GenBank/DDBJ databases">
        <title>Sequencing the genomes of 1000 actinobacteria strains.</title>
        <authorList>
            <person name="Klenk H.-P."/>
        </authorList>
    </citation>
    <scope>NUCLEOTIDE SEQUENCE [LARGE SCALE GENOMIC DNA]</scope>
    <source>
        <strain evidence="1 2">DSM 23819</strain>
    </source>
</reference>
<protein>
    <submittedName>
        <fullName evidence="1">Phosphoglycolate phosphatase</fullName>
        <ecNumber evidence="1">3.1.3.18</ecNumber>
    </submittedName>
</protein>
<dbReference type="GO" id="GO:0006281">
    <property type="term" value="P:DNA repair"/>
    <property type="evidence" value="ECO:0007669"/>
    <property type="project" value="TreeGrafter"/>
</dbReference>
<dbReference type="NCBIfam" id="TIGR01549">
    <property type="entry name" value="HAD-SF-IA-v1"/>
    <property type="match status" value="1"/>
</dbReference>
<dbReference type="InterPro" id="IPR023198">
    <property type="entry name" value="PGP-like_dom2"/>
</dbReference>
<proteinExistence type="predicted"/>
<evidence type="ECO:0000313" key="1">
    <source>
        <dbReference type="EMBL" id="NYG57241.1"/>
    </source>
</evidence>
<dbReference type="SFLD" id="SFLDG01129">
    <property type="entry name" value="C1.5:_HAD__Beta-PGM__Phosphata"/>
    <property type="match status" value="1"/>
</dbReference>
<comment type="caution">
    <text evidence="1">The sequence shown here is derived from an EMBL/GenBank/DDBJ whole genome shotgun (WGS) entry which is preliminary data.</text>
</comment>
<dbReference type="GO" id="GO:0005829">
    <property type="term" value="C:cytosol"/>
    <property type="evidence" value="ECO:0007669"/>
    <property type="project" value="TreeGrafter"/>
</dbReference>
<gene>
    <name evidence="1" type="ORF">BJ980_000164</name>
</gene>
<dbReference type="Proteomes" id="UP000540656">
    <property type="component" value="Unassembled WGS sequence"/>
</dbReference>
<dbReference type="SUPFAM" id="SSF56784">
    <property type="entry name" value="HAD-like"/>
    <property type="match status" value="1"/>
</dbReference>
<dbReference type="GO" id="GO:0008967">
    <property type="term" value="F:phosphoglycolate phosphatase activity"/>
    <property type="evidence" value="ECO:0007669"/>
    <property type="project" value="UniProtKB-EC"/>
</dbReference>
<evidence type="ECO:0000313" key="2">
    <source>
        <dbReference type="Proteomes" id="UP000540656"/>
    </source>
</evidence>
<dbReference type="PANTHER" id="PTHR43434">
    <property type="entry name" value="PHOSPHOGLYCOLATE PHOSPHATASE"/>
    <property type="match status" value="1"/>
</dbReference>
<dbReference type="Gene3D" id="3.40.50.1000">
    <property type="entry name" value="HAD superfamily/HAD-like"/>
    <property type="match status" value="1"/>
</dbReference>
<dbReference type="EMBL" id="JACCAA010000001">
    <property type="protein sequence ID" value="NYG57241.1"/>
    <property type="molecule type" value="Genomic_DNA"/>
</dbReference>
<organism evidence="1 2">
    <name type="scientific">Nocardioides daedukensis</name>
    <dbReference type="NCBI Taxonomy" id="634462"/>
    <lineage>
        <taxon>Bacteria</taxon>
        <taxon>Bacillati</taxon>
        <taxon>Actinomycetota</taxon>
        <taxon>Actinomycetes</taxon>
        <taxon>Propionibacteriales</taxon>
        <taxon>Nocardioidaceae</taxon>
        <taxon>Nocardioides</taxon>
    </lineage>
</organism>
<dbReference type="InterPro" id="IPR050155">
    <property type="entry name" value="HAD-like_hydrolase_sf"/>
</dbReference>
<dbReference type="AlphaFoldDB" id="A0A7Y9RXJ2"/>